<name>A0ABZ3IUD7_9FIRM</name>
<organism evidence="1 2">
    <name type="scientific">Sporomusa silvacetica DSM 10669</name>
    <dbReference type="NCBI Taxonomy" id="1123289"/>
    <lineage>
        <taxon>Bacteria</taxon>
        <taxon>Bacillati</taxon>
        <taxon>Bacillota</taxon>
        <taxon>Negativicutes</taxon>
        <taxon>Selenomonadales</taxon>
        <taxon>Sporomusaceae</taxon>
        <taxon>Sporomusa</taxon>
    </lineage>
</organism>
<evidence type="ECO:0008006" key="3">
    <source>
        <dbReference type="Google" id="ProtNLM"/>
    </source>
</evidence>
<gene>
    <name evidence="1" type="ORF">SPSIL_052700</name>
</gene>
<dbReference type="Proteomes" id="UP000216752">
    <property type="component" value="Chromosome"/>
</dbReference>
<keyword evidence="2" id="KW-1185">Reference proteome</keyword>
<evidence type="ECO:0000313" key="1">
    <source>
        <dbReference type="EMBL" id="XFO69042.1"/>
    </source>
</evidence>
<dbReference type="RefSeq" id="WP_094604494.1">
    <property type="nucleotide sequence ID" value="NZ_CP155573.1"/>
</dbReference>
<proteinExistence type="predicted"/>
<dbReference type="EMBL" id="CP155573">
    <property type="protein sequence ID" value="XFO69042.1"/>
    <property type="molecule type" value="Genomic_DNA"/>
</dbReference>
<accession>A0ABZ3IUD7</accession>
<protein>
    <recommendedName>
        <fullName evidence="3">RNHCP domain protein</fullName>
    </recommendedName>
</protein>
<evidence type="ECO:0000313" key="2">
    <source>
        <dbReference type="Proteomes" id="UP000216752"/>
    </source>
</evidence>
<reference evidence="1" key="1">
    <citation type="submission" date="2024-05" db="EMBL/GenBank/DDBJ databases">
        <title>Isolation and characterization of Sporomusa carbonis sp. nov., a carboxydotrophic hydrogenogen in the genus of Sporomusa isolated from a charcoal burning pile.</title>
        <authorList>
            <person name="Boeer T."/>
            <person name="Rosenbaum F."/>
            <person name="Eysell L."/>
            <person name="Mueller V."/>
            <person name="Daniel R."/>
            <person name="Poehlein A."/>
        </authorList>
    </citation>
    <scope>NUCLEOTIDE SEQUENCE [LARGE SCALE GENOMIC DNA]</scope>
    <source>
        <strain evidence="1">DSM 10669</strain>
    </source>
</reference>
<sequence>MTNQQSTLTAKCPICSTPATQPEIQETCMRAKSNPPGSFRALLATCVNPKTLKKFRKNKKGEEPCMHCEHNQLTETAGSFIEMQNDINPNTWLEIHICPNCLTTYSVNTQTNATLAI</sequence>